<feature type="coiled-coil region" evidence="13">
    <location>
        <begin position="246"/>
        <end position="274"/>
    </location>
</feature>
<dbReference type="InterPro" id="IPR003447">
    <property type="entry name" value="FEMABX"/>
</dbReference>
<comment type="similarity">
    <text evidence="1">Belongs to the FemABX family.</text>
</comment>
<evidence type="ECO:0000256" key="1">
    <source>
        <dbReference type="ARBA" id="ARBA00009943"/>
    </source>
</evidence>
<dbReference type="SUPFAM" id="SSF46589">
    <property type="entry name" value="tRNA-binding arm"/>
    <property type="match status" value="1"/>
</dbReference>
<dbReference type="PANTHER" id="PTHR36174:SF2">
    <property type="entry name" value="AMINOACYLTRANSFERASE FEMA"/>
    <property type="match status" value="1"/>
</dbReference>
<dbReference type="GO" id="GO:0016755">
    <property type="term" value="F:aminoacyltransferase activity"/>
    <property type="evidence" value="ECO:0007669"/>
    <property type="project" value="InterPro"/>
</dbReference>
<dbReference type="EC" id="2.3.2.17" evidence="2"/>
<name>A0A7W8CXR2_9FIRM</name>
<evidence type="ECO:0000256" key="4">
    <source>
        <dbReference type="ARBA" id="ARBA00022490"/>
    </source>
</evidence>
<keyword evidence="15" id="KW-1185">Reference proteome</keyword>
<accession>A0A7W8CXR2</accession>
<evidence type="ECO:0000256" key="12">
    <source>
        <dbReference type="ARBA" id="ARBA00047483"/>
    </source>
</evidence>
<dbReference type="GO" id="GO:0008360">
    <property type="term" value="P:regulation of cell shape"/>
    <property type="evidence" value="ECO:0007669"/>
    <property type="project" value="UniProtKB-KW"/>
</dbReference>
<evidence type="ECO:0000256" key="6">
    <source>
        <dbReference type="ARBA" id="ARBA00022960"/>
    </source>
</evidence>
<evidence type="ECO:0000256" key="9">
    <source>
        <dbReference type="ARBA" id="ARBA00023316"/>
    </source>
</evidence>
<keyword evidence="4" id="KW-0963">Cytoplasm</keyword>
<dbReference type="SUPFAM" id="SSF55729">
    <property type="entry name" value="Acyl-CoA N-acyltransferases (Nat)"/>
    <property type="match status" value="2"/>
</dbReference>
<reference evidence="14 15" key="1">
    <citation type="submission" date="2020-08" db="EMBL/GenBank/DDBJ databases">
        <title>Genomic Encyclopedia of Type Strains, Phase IV (KMG-IV): sequencing the most valuable type-strain genomes for metagenomic binning, comparative biology and taxonomic classification.</title>
        <authorList>
            <person name="Goeker M."/>
        </authorList>
    </citation>
    <scope>NUCLEOTIDE SEQUENCE [LARGE SCALE GENOMIC DNA]</scope>
    <source>
        <strain evidence="14 15">DSM 25799</strain>
    </source>
</reference>
<gene>
    <name evidence="14" type="ORF">HNQ47_000391</name>
</gene>
<dbReference type="Proteomes" id="UP000539953">
    <property type="component" value="Unassembled WGS sequence"/>
</dbReference>
<sequence>MYIQDASAAQFEKSLSAFKQRDFLQSSFEGEKMKNNGWAVRYLLVYEKETLYACAVAVIGRVMKLYTYAYIPRGILFTEEGLQHKEEAVSQIHQTLKTENKCIYVITDPKIILQERDKNGDIVEGGINNQAVVDEMTAMGYQHLPLTKGYDDSHQARWQSVLTLKGQDRDSLFHAFSKRTRQNIKNTLKYHIKVRKLERNELHLLAEMVELSAQKQHFDTLPLSYYEQQYDCFGDHAQAYYTYLDIDNYAQQIQSQLEEKEKTIQEAKEALAQNPHSKNANSRLKVASSHITALEKRRQDAQDLHETYGHEVGLAAAMFIFYGDEVVYLMSGANEDLRRFHGPYALQWYIIQKALEEGYDYYNFYGISGYFEPDQEGYGVFDFKRGFNAHVVELIGVFEYPLRPKLYSLYKKKAS</sequence>
<evidence type="ECO:0000256" key="2">
    <source>
        <dbReference type="ARBA" id="ARBA00012466"/>
    </source>
</evidence>
<dbReference type="PANTHER" id="PTHR36174">
    <property type="entry name" value="LIPID II:GLYCINE GLYCYLTRANSFERASE"/>
    <property type="match status" value="1"/>
</dbReference>
<evidence type="ECO:0000256" key="11">
    <source>
        <dbReference type="ARBA" id="ARBA00032233"/>
    </source>
</evidence>
<dbReference type="InterPro" id="IPR016181">
    <property type="entry name" value="Acyl_CoA_acyltransferase"/>
</dbReference>
<protein>
    <recommendedName>
        <fullName evidence="3">Aminoacyltransferase FemA</fullName>
        <ecNumber evidence="2">2.3.2.17</ecNumber>
    </recommendedName>
    <alternativeName>
        <fullName evidence="11">Factor essential for expression of methicillin resistance A</fullName>
    </alternativeName>
    <alternativeName>
        <fullName evidence="10">N-acetylmuramoyl-L-alanyl-D-glutamyl-L-lysyl-(N6-glycyl)-D-alanyl-D-alanine-diphosphoundecaprenyl-N-acetylglucosamine:glycine glycyltransferase</fullName>
    </alternativeName>
</protein>
<evidence type="ECO:0000256" key="3">
    <source>
        <dbReference type="ARBA" id="ARBA00016236"/>
    </source>
</evidence>
<keyword evidence="9" id="KW-0961">Cell wall biogenesis/degradation</keyword>
<dbReference type="Pfam" id="PF02388">
    <property type="entry name" value="FemAB"/>
    <property type="match status" value="1"/>
</dbReference>
<keyword evidence="8" id="KW-0012">Acyltransferase</keyword>
<evidence type="ECO:0000256" key="8">
    <source>
        <dbReference type="ARBA" id="ARBA00023315"/>
    </source>
</evidence>
<dbReference type="InterPro" id="IPR010978">
    <property type="entry name" value="tRNA-bd_arm"/>
</dbReference>
<evidence type="ECO:0000313" key="14">
    <source>
        <dbReference type="EMBL" id="MBB5182388.1"/>
    </source>
</evidence>
<dbReference type="EMBL" id="JACHHK010000001">
    <property type="protein sequence ID" value="MBB5182388.1"/>
    <property type="molecule type" value="Genomic_DNA"/>
</dbReference>
<proteinExistence type="inferred from homology"/>
<dbReference type="InterPro" id="IPR050644">
    <property type="entry name" value="PG_Glycine_Bridge_Synth"/>
</dbReference>
<evidence type="ECO:0000256" key="7">
    <source>
        <dbReference type="ARBA" id="ARBA00022984"/>
    </source>
</evidence>
<keyword evidence="5 14" id="KW-0808">Transferase</keyword>
<keyword evidence="6" id="KW-0133">Cell shape</keyword>
<evidence type="ECO:0000256" key="13">
    <source>
        <dbReference type="SAM" id="Coils"/>
    </source>
</evidence>
<dbReference type="PROSITE" id="PS51191">
    <property type="entry name" value="FEMABX"/>
    <property type="match status" value="1"/>
</dbReference>
<comment type="catalytic activity">
    <reaction evidence="12">
        <text>beta-D-GlcNAc-(1-&gt;4)-Mur2Ac(oyl-L-Ala-D-isoglutaminyl-L-Lys-(N(6)-Gly)-D-Ala-D-Ala)-di-trans,octa-cis-undecaprenyl diphosphate + 2 glycyl-tRNA(Gly) = MurNAc-L-Ala-D-isoglutaminyl-L-Lys-(N(6)-tri-Gly)-D-Ala-D-Ala-diphospho-di-trans,octa-cis-undecaprenyl-GlcNAc + 2 tRNA(Gly) + 2 H(+)</text>
        <dbReference type="Rhea" id="RHEA:30439"/>
        <dbReference type="Rhea" id="RHEA-COMP:9664"/>
        <dbReference type="Rhea" id="RHEA-COMP:9683"/>
        <dbReference type="ChEBI" id="CHEBI:15378"/>
        <dbReference type="ChEBI" id="CHEBI:62234"/>
        <dbReference type="ChEBI" id="CHEBI:62235"/>
        <dbReference type="ChEBI" id="CHEBI:78442"/>
        <dbReference type="ChEBI" id="CHEBI:78522"/>
        <dbReference type="EC" id="2.3.2.17"/>
    </reaction>
</comment>
<organism evidence="14 15">
    <name type="scientific">Catenisphaera adipataccumulans</name>
    <dbReference type="NCBI Taxonomy" id="700500"/>
    <lineage>
        <taxon>Bacteria</taxon>
        <taxon>Bacillati</taxon>
        <taxon>Bacillota</taxon>
        <taxon>Erysipelotrichia</taxon>
        <taxon>Erysipelotrichales</taxon>
        <taxon>Erysipelotrichaceae</taxon>
        <taxon>Catenisphaera</taxon>
    </lineage>
</organism>
<dbReference type="AlphaFoldDB" id="A0A7W8CXR2"/>
<dbReference type="RefSeq" id="WP_183327012.1">
    <property type="nucleotide sequence ID" value="NZ_JACHHK010000001.1"/>
</dbReference>
<evidence type="ECO:0000256" key="10">
    <source>
        <dbReference type="ARBA" id="ARBA00030706"/>
    </source>
</evidence>
<dbReference type="GO" id="GO:0009252">
    <property type="term" value="P:peptidoglycan biosynthetic process"/>
    <property type="evidence" value="ECO:0007669"/>
    <property type="project" value="UniProtKB-KW"/>
</dbReference>
<comment type="caution">
    <text evidence="14">The sequence shown here is derived from an EMBL/GenBank/DDBJ whole genome shotgun (WGS) entry which is preliminary data.</text>
</comment>
<dbReference type="GO" id="GO:0000166">
    <property type="term" value="F:nucleotide binding"/>
    <property type="evidence" value="ECO:0007669"/>
    <property type="project" value="InterPro"/>
</dbReference>
<keyword evidence="7" id="KW-0573">Peptidoglycan synthesis</keyword>
<dbReference type="Gene3D" id="3.40.630.30">
    <property type="match status" value="2"/>
</dbReference>
<dbReference type="GO" id="GO:0071555">
    <property type="term" value="P:cell wall organization"/>
    <property type="evidence" value="ECO:0007669"/>
    <property type="project" value="UniProtKB-KW"/>
</dbReference>
<evidence type="ECO:0000256" key="5">
    <source>
        <dbReference type="ARBA" id="ARBA00022679"/>
    </source>
</evidence>
<keyword evidence="13" id="KW-0175">Coiled coil</keyword>
<evidence type="ECO:0000313" key="15">
    <source>
        <dbReference type="Proteomes" id="UP000539953"/>
    </source>
</evidence>
<dbReference type="Gene3D" id="1.20.58.90">
    <property type="match status" value="1"/>
</dbReference>